<evidence type="ECO:0000313" key="1">
    <source>
        <dbReference type="EMBL" id="MBE1603937.1"/>
    </source>
</evidence>
<comment type="caution">
    <text evidence="1">The sequence shown here is derived from an EMBL/GenBank/DDBJ whole genome shotgun (WGS) entry which is preliminary data.</text>
</comment>
<accession>A0A927MPS0</accession>
<keyword evidence="2" id="KW-1185">Reference proteome</keyword>
<dbReference type="AlphaFoldDB" id="A0A927MPS0"/>
<name>A0A927MPS0_9ACTN</name>
<evidence type="ECO:0000313" key="2">
    <source>
        <dbReference type="Proteomes" id="UP000638648"/>
    </source>
</evidence>
<proteinExistence type="predicted"/>
<reference evidence="1" key="1">
    <citation type="submission" date="2020-10" db="EMBL/GenBank/DDBJ databases">
        <title>Sequencing the genomes of 1000 actinobacteria strains.</title>
        <authorList>
            <person name="Klenk H.-P."/>
        </authorList>
    </citation>
    <scope>NUCLEOTIDE SEQUENCE</scope>
    <source>
        <strain evidence="1">DSM 45354</strain>
    </source>
</reference>
<organism evidence="1 2">
    <name type="scientific">Actinopolymorpha pittospori</name>
    <dbReference type="NCBI Taxonomy" id="648752"/>
    <lineage>
        <taxon>Bacteria</taxon>
        <taxon>Bacillati</taxon>
        <taxon>Actinomycetota</taxon>
        <taxon>Actinomycetes</taxon>
        <taxon>Propionibacteriales</taxon>
        <taxon>Actinopolymorphaceae</taxon>
        <taxon>Actinopolymorpha</taxon>
    </lineage>
</organism>
<dbReference type="EMBL" id="JADBEM010000001">
    <property type="protein sequence ID" value="MBE1603937.1"/>
    <property type="molecule type" value="Genomic_DNA"/>
</dbReference>
<protein>
    <submittedName>
        <fullName evidence="1">Uncharacterized protein</fullName>
    </submittedName>
</protein>
<sequence length="87" mass="9654">MYSVERFDCNVCRSSEAKFRAQSGSSSVNTCEACAPFVLSGFRASRREASLIPLDEQAPNRTVSKMAGEMSGAPFRRYPDHNWLEGT</sequence>
<dbReference type="Proteomes" id="UP000638648">
    <property type="component" value="Unassembled WGS sequence"/>
</dbReference>
<gene>
    <name evidence="1" type="ORF">HEB94_000785</name>
</gene>